<evidence type="ECO:0000256" key="3">
    <source>
        <dbReference type="ARBA" id="ARBA00011950"/>
    </source>
</evidence>
<dbReference type="CDD" id="cd00756">
    <property type="entry name" value="MoaE"/>
    <property type="match status" value="1"/>
</dbReference>
<evidence type="ECO:0000256" key="2">
    <source>
        <dbReference type="ARBA" id="ARBA00005426"/>
    </source>
</evidence>
<dbReference type="Pfam" id="PF02391">
    <property type="entry name" value="MoaE"/>
    <property type="match status" value="1"/>
</dbReference>
<comment type="subunit">
    <text evidence="6">Heterotetramer of 2 MoaD subunits and 2 MoaE subunits. Also stable as homodimer. The enzyme changes between these two forms during catalysis.</text>
</comment>
<comment type="similarity">
    <text evidence="2">Belongs to the MoaE family.</text>
</comment>
<comment type="pathway">
    <text evidence="1">Cofactor biosynthesis; molybdopterin biosynthesis.</text>
</comment>
<organism evidence="12 13">
    <name type="scientific">Crenobacter cavernae</name>
    <dbReference type="NCBI Taxonomy" id="2290923"/>
    <lineage>
        <taxon>Bacteria</taxon>
        <taxon>Pseudomonadati</taxon>
        <taxon>Pseudomonadota</taxon>
        <taxon>Betaproteobacteria</taxon>
        <taxon>Neisseriales</taxon>
        <taxon>Neisseriaceae</taxon>
        <taxon>Crenobacter</taxon>
    </lineage>
</organism>
<accession>A0ABY0FFH1</accession>
<comment type="caution">
    <text evidence="12">The sequence shown here is derived from an EMBL/GenBank/DDBJ whole genome shotgun (WGS) entry which is preliminary data.</text>
</comment>
<dbReference type="NCBIfam" id="NF007959">
    <property type="entry name" value="PRK10678.1"/>
    <property type="match status" value="1"/>
</dbReference>
<dbReference type="EMBL" id="REGR01000006">
    <property type="protein sequence ID" value="RXZ43842.1"/>
    <property type="molecule type" value="Genomic_DNA"/>
</dbReference>
<dbReference type="InterPro" id="IPR036563">
    <property type="entry name" value="MoaE_sf"/>
</dbReference>
<evidence type="ECO:0000313" key="13">
    <source>
        <dbReference type="Proteomes" id="UP000290682"/>
    </source>
</evidence>
<dbReference type="Gene3D" id="3.90.1170.40">
    <property type="entry name" value="Molybdopterin biosynthesis MoaE subunit"/>
    <property type="match status" value="1"/>
</dbReference>
<evidence type="ECO:0000256" key="8">
    <source>
        <dbReference type="ARBA" id="ARBA00030407"/>
    </source>
</evidence>
<name>A0ABY0FFH1_9NEIS</name>
<evidence type="ECO:0000256" key="10">
    <source>
        <dbReference type="ARBA" id="ARBA00032474"/>
    </source>
</evidence>
<comment type="catalytic activity">
    <reaction evidence="11">
        <text>2 [molybdopterin-synthase sulfur-carrier protein]-C-terminal-Gly-aminoethanethioate + cyclic pyranopterin phosphate + H2O = molybdopterin + 2 [molybdopterin-synthase sulfur-carrier protein]-C-terminal Gly-Gly + 2 H(+)</text>
        <dbReference type="Rhea" id="RHEA:26333"/>
        <dbReference type="Rhea" id="RHEA-COMP:12202"/>
        <dbReference type="Rhea" id="RHEA-COMP:19907"/>
        <dbReference type="ChEBI" id="CHEBI:15377"/>
        <dbReference type="ChEBI" id="CHEBI:15378"/>
        <dbReference type="ChEBI" id="CHEBI:58698"/>
        <dbReference type="ChEBI" id="CHEBI:59648"/>
        <dbReference type="ChEBI" id="CHEBI:90778"/>
        <dbReference type="ChEBI" id="CHEBI:232372"/>
        <dbReference type="EC" id="2.8.1.12"/>
    </reaction>
</comment>
<dbReference type="Proteomes" id="UP000290682">
    <property type="component" value="Unassembled WGS sequence"/>
</dbReference>
<protein>
    <recommendedName>
        <fullName evidence="4">Molybdopterin synthase catalytic subunit</fullName>
        <ecNumber evidence="3">2.8.1.12</ecNumber>
    </recommendedName>
    <alternativeName>
        <fullName evidence="9">MPT synthase subunit 2</fullName>
    </alternativeName>
    <alternativeName>
        <fullName evidence="7">Molybdenum cofactor biosynthesis protein E</fullName>
    </alternativeName>
    <alternativeName>
        <fullName evidence="8">Molybdopterin-converting factor large subunit</fullName>
    </alternativeName>
    <alternativeName>
        <fullName evidence="10">Molybdopterin-converting factor subunit 2</fullName>
    </alternativeName>
</protein>
<dbReference type="PANTHER" id="PTHR23404">
    <property type="entry name" value="MOLYBDOPTERIN SYNTHASE RELATED"/>
    <property type="match status" value="1"/>
</dbReference>
<reference evidence="12 13" key="1">
    <citation type="submission" date="2018-10" db="EMBL/GenBank/DDBJ databases">
        <title>Draft genome of Fastidiocella sp. strain 375T, a bacterium isolated from a karstic cave dripping water.</title>
        <authorList>
            <person name="Coelho C."/>
            <person name="Verissimo A."/>
            <person name="Tiago I."/>
        </authorList>
    </citation>
    <scope>NUCLEOTIDE SEQUENCE [LARGE SCALE GENOMIC DNA]</scope>
    <source>
        <strain evidence="12 13">CAVE-375</strain>
    </source>
</reference>
<evidence type="ECO:0000256" key="5">
    <source>
        <dbReference type="ARBA" id="ARBA00023150"/>
    </source>
</evidence>
<evidence type="ECO:0000256" key="11">
    <source>
        <dbReference type="ARBA" id="ARBA00049878"/>
    </source>
</evidence>
<evidence type="ECO:0000256" key="1">
    <source>
        <dbReference type="ARBA" id="ARBA00005046"/>
    </source>
</evidence>
<proteinExistence type="inferred from homology"/>
<gene>
    <name evidence="12" type="primary">moaE</name>
    <name evidence="12" type="ORF">EBB06_08170</name>
</gene>
<evidence type="ECO:0000256" key="7">
    <source>
        <dbReference type="ARBA" id="ARBA00029745"/>
    </source>
</evidence>
<dbReference type="SUPFAM" id="SSF54690">
    <property type="entry name" value="Molybdopterin synthase subunit MoaE"/>
    <property type="match status" value="1"/>
</dbReference>
<evidence type="ECO:0000256" key="6">
    <source>
        <dbReference type="ARBA" id="ARBA00026066"/>
    </source>
</evidence>
<sequence>MERYTVAVQTEAFDAGAELARLSADPAVGALVSFTGLVRDYGDTTGVAALELEHYPGMTEKALTAIVDDARARWPLSAATVVHRVGRLELGDTIVLVVVAASHRRDAFAAAEYLMDYLKTRAPFWKKEIGRDGTAHWVEAKASDEAAAGRWTGEES</sequence>
<dbReference type="InterPro" id="IPR003448">
    <property type="entry name" value="Mopterin_biosynth_MoaE"/>
</dbReference>
<evidence type="ECO:0000313" key="12">
    <source>
        <dbReference type="EMBL" id="RXZ43842.1"/>
    </source>
</evidence>
<keyword evidence="13" id="KW-1185">Reference proteome</keyword>
<keyword evidence="5" id="KW-0501">Molybdenum cofactor biosynthesis</keyword>
<dbReference type="EC" id="2.8.1.12" evidence="3"/>
<dbReference type="RefSeq" id="WP_129212718.1">
    <property type="nucleotide sequence ID" value="NZ_REGR01000006.1"/>
</dbReference>
<evidence type="ECO:0000256" key="4">
    <source>
        <dbReference type="ARBA" id="ARBA00013858"/>
    </source>
</evidence>
<evidence type="ECO:0000256" key="9">
    <source>
        <dbReference type="ARBA" id="ARBA00030781"/>
    </source>
</evidence>